<reference evidence="1" key="1">
    <citation type="submission" date="2021-06" db="EMBL/GenBank/DDBJ databases">
        <authorList>
            <person name="Kallberg Y."/>
            <person name="Tangrot J."/>
            <person name="Rosling A."/>
        </authorList>
    </citation>
    <scope>NUCLEOTIDE SEQUENCE</scope>
    <source>
        <strain evidence="1">FL130A</strain>
    </source>
</reference>
<dbReference type="EMBL" id="CAJVPS010002593">
    <property type="protein sequence ID" value="CAG8572196.1"/>
    <property type="molecule type" value="Genomic_DNA"/>
</dbReference>
<dbReference type="AlphaFoldDB" id="A0A9N9G162"/>
<evidence type="ECO:0000313" key="1">
    <source>
        <dbReference type="EMBL" id="CAG8572196.1"/>
    </source>
</evidence>
<dbReference type="InterPro" id="IPR011990">
    <property type="entry name" value="TPR-like_helical_dom_sf"/>
</dbReference>
<dbReference type="Proteomes" id="UP000789508">
    <property type="component" value="Unassembled WGS sequence"/>
</dbReference>
<comment type="caution">
    <text evidence="1">The sequence shown here is derived from an EMBL/GenBank/DDBJ whole genome shotgun (WGS) entry which is preliminary data.</text>
</comment>
<accession>A0A9N9G162</accession>
<evidence type="ECO:0000313" key="2">
    <source>
        <dbReference type="Proteomes" id="UP000789508"/>
    </source>
</evidence>
<organism evidence="1 2">
    <name type="scientific">Ambispora leptoticha</name>
    <dbReference type="NCBI Taxonomy" id="144679"/>
    <lineage>
        <taxon>Eukaryota</taxon>
        <taxon>Fungi</taxon>
        <taxon>Fungi incertae sedis</taxon>
        <taxon>Mucoromycota</taxon>
        <taxon>Glomeromycotina</taxon>
        <taxon>Glomeromycetes</taxon>
        <taxon>Archaeosporales</taxon>
        <taxon>Ambisporaceae</taxon>
        <taxon>Ambispora</taxon>
    </lineage>
</organism>
<name>A0A9N9G162_9GLOM</name>
<proteinExistence type="predicted"/>
<protein>
    <submittedName>
        <fullName evidence="1">13476_t:CDS:1</fullName>
    </submittedName>
</protein>
<keyword evidence="2" id="KW-1185">Reference proteome</keyword>
<sequence>MKDPKQIKQDIYLAGTFLMDKREGVLQDELDAIKYLRQVSDDLPVGTYTAAAQYLYARACLNGLEYLEEAVKARDKNALFWYADILLNGEHDVPIDIKDAERYYGETNRPDAESALEKLKAKIENG</sequence>
<dbReference type="Gene3D" id="1.25.40.10">
    <property type="entry name" value="Tetratricopeptide repeat domain"/>
    <property type="match status" value="1"/>
</dbReference>
<dbReference type="OrthoDB" id="2314769at2759"/>
<dbReference type="SUPFAM" id="SSF81901">
    <property type="entry name" value="HCP-like"/>
    <property type="match status" value="1"/>
</dbReference>
<gene>
    <name evidence="1" type="ORF">ALEPTO_LOCUS6864</name>
</gene>